<dbReference type="HAMAP" id="MF_01974">
    <property type="entry name" value="MetAP_1"/>
    <property type="match status" value="1"/>
</dbReference>
<evidence type="ECO:0000313" key="9">
    <source>
        <dbReference type="EMBL" id="GAA1694351.1"/>
    </source>
</evidence>
<organism evidence="9 10">
    <name type="scientific">Fodinicola feengrottensis</name>
    <dbReference type="NCBI Taxonomy" id="435914"/>
    <lineage>
        <taxon>Bacteria</taxon>
        <taxon>Bacillati</taxon>
        <taxon>Actinomycetota</taxon>
        <taxon>Actinomycetes</taxon>
        <taxon>Mycobacteriales</taxon>
        <taxon>Fodinicola</taxon>
    </lineage>
</organism>
<accession>A0ABN2HWD6</accession>
<dbReference type="Proteomes" id="UP001500618">
    <property type="component" value="Unassembled WGS sequence"/>
</dbReference>
<comment type="caution">
    <text evidence="9">The sequence shown here is derived from an EMBL/GenBank/DDBJ whole genome shotgun (WGS) entry which is preliminary data.</text>
</comment>
<feature type="binding site" evidence="6">
    <location>
        <position position="100"/>
    </location>
    <ligand>
        <name>a divalent metal cation</name>
        <dbReference type="ChEBI" id="CHEBI:60240"/>
        <label>1</label>
    </ligand>
</feature>
<protein>
    <recommendedName>
        <fullName evidence="6 7">Methionine aminopeptidase</fullName>
        <shortName evidence="6">MAP</shortName>
        <shortName evidence="6">MetAP</shortName>
        <ecNumber evidence="6 7">3.4.11.18</ecNumber>
    </recommendedName>
    <alternativeName>
        <fullName evidence="6">Peptidase M</fullName>
    </alternativeName>
</protein>
<keyword evidence="5 6" id="KW-0378">Hydrolase</keyword>
<dbReference type="InterPro" id="IPR000994">
    <property type="entry name" value="Pept_M24"/>
</dbReference>
<dbReference type="PANTHER" id="PTHR43330">
    <property type="entry name" value="METHIONINE AMINOPEPTIDASE"/>
    <property type="match status" value="1"/>
</dbReference>
<evidence type="ECO:0000259" key="8">
    <source>
        <dbReference type="Pfam" id="PF00557"/>
    </source>
</evidence>
<feature type="binding site" evidence="6">
    <location>
        <position position="181"/>
    </location>
    <ligand>
        <name>substrate</name>
    </ligand>
</feature>
<evidence type="ECO:0000256" key="3">
    <source>
        <dbReference type="ARBA" id="ARBA00022670"/>
    </source>
</evidence>
<feature type="binding site" evidence="6">
    <location>
        <position position="111"/>
    </location>
    <ligand>
        <name>a divalent metal cation</name>
        <dbReference type="ChEBI" id="CHEBI:60240"/>
        <label>2</label>
        <note>catalytic</note>
    </ligand>
</feature>
<dbReference type="CDD" id="cd01086">
    <property type="entry name" value="MetAP1"/>
    <property type="match status" value="1"/>
</dbReference>
<comment type="catalytic activity">
    <reaction evidence="6 7">
        <text>Release of N-terminal amino acids, preferentially methionine, from peptides and arylamides.</text>
        <dbReference type="EC" id="3.4.11.18"/>
    </reaction>
</comment>
<evidence type="ECO:0000256" key="2">
    <source>
        <dbReference type="ARBA" id="ARBA00022438"/>
    </source>
</evidence>
<keyword evidence="2 6" id="KW-0031">Aminopeptidase</keyword>
<comment type="similarity">
    <text evidence="6">Belongs to the peptidase M24A family. Methionine aminopeptidase type 1 subfamily.</text>
</comment>
<dbReference type="SUPFAM" id="SSF55920">
    <property type="entry name" value="Creatinase/aminopeptidase"/>
    <property type="match status" value="1"/>
</dbReference>
<dbReference type="Pfam" id="PF00557">
    <property type="entry name" value="Peptidase_M24"/>
    <property type="match status" value="1"/>
</dbReference>
<dbReference type="NCBIfam" id="TIGR00500">
    <property type="entry name" value="met_pdase_I"/>
    <property type="match status" value="1"/>
</dbReference>
<comment type="cofactor">
    <cofactor evidence="6">
        <name>Co(2+)</name>
        <dbReference type="ChEBI" id="CHEBI:48828"/>
    </cofactor>
    <cofactor evidence="6">
        <name>Zn(2+)</name>
        <dbReference type="ChEBI" id="CHEBI:29105"/>
    </cofactor>
    <cofactor evidence="6">
        <name>Mn(2+)</name>
        <dbReference type="ChEBI" id="CHEBI:29035"/>
    </cofactor>
    <cofactor evidence="6">
        <name>Fe(2+)</name>
        <dbReference type="ChEBI" id="CHEBI:29033"/>
    </cofactor>
    <text evidence="6">Binds 2 divalent metal cations per subunit. Has a high-affinity and a low affinity metal-binding site. The true nature of the physiological cofactor is under debate. The enzyme is active with cobalt, zinc, manganese or divalent iron ions. Most likely, methionine aminopeptidases function as mononuclear Fe(2+)-metalloproteases under physiological conditions, and the catalytically relevant metal-binding site has been assigned to the histidine-containing high-affinity site.</text>
</comment>
<feature type="binding site" evidence="6">
    <location>
        <position position="83"/>
    </location>
    <ligand>
        <name>substrate</name>
    </ligand>
</feature>
<comment type="function">
    <text evidence="1 6">Removes the N-terminal methionine from nascent proteins. The N-terminal methionine is often cleaved when the second residue in the primary sequence is small and uncharged (Met-Ala-, Cys, Gly, Pro, Ser, Thr, or Val). Requires deformylation of the N(alpha)-formylated initiator methionine before it can be hydrolyzed.</text>
</comment>
<dbReference type="InterPro" id="IPR036005">
    <property type="entry name" value="Creatinase/aminopeptidase-like"/>
</dbReference>
<keyword evidence="3 6" id="KW-0645">Protease</keyword>
<dbReference type="EC" id="3.4.11.18" evidence="6 7"/>
<dbReference type="PANTHER" id="PTHR43330:SF27">
    <property type="entry name" value="METHIONINE AMINOPEPTIDASE"/>
    <property type="match status" value="1"/>
</dbReference>
<comment type="subunit">
    <text evidence="6">Monomer.</text>
</comment>
<dbReference type="InterPro" id="IPR001714">
    <property type="entry name" value="Pept_M24_MAP"/>
</dbReference>
<feature type="binding site" evidence="6">
    <location>
        <position position="207"/>
    </location>
    <ligand>
        <name>a divalent metal cation</name>
        <dbReference type="ChEBI" id="CHEBI:60240"/>
        <label>2</label>
        <note>catalytic</note>
    </ligand>
</feature>
<dbReference type="EMBL" id="BAAANY010000020">
    <property type="protein sequence ID" value="GAA1694351.1"/>
    <property type="molecule type" value="Genomic_DNA"/>
</dbReference>
<reference evidence="9 10" key="1">
    <citation type="journal article" date="2019" name="Int. J. Syst. Evol. Microbiol.">
        <title>The Global Catalogue of Microorganisms (GCM) 10K type strain sequencing project: providing services to taxonomists for standard genome sequencing and annotation.</title>
        <authorList>
            <consortium name="The Broad Institute Genomics Platform"/>
            <consortium name="The Broad Institute Genome Sequencing Center for Infectious Disease"/>
            <person name="Wu L."/>
            <person name="Ma J."/>
        </authorList>
    </citation>
    <scope>NUCLEOTIDE SEQUENCE [LARGE SCALE GENOMIC DNA]</scope>
    <source>
        <strain evidence="9 10">JCM 14718</strain>
    </source>
</reference>
<evidence type="ECO:0000256" key="7">
    <source>
        <dbReference type="RuleBase" id="RU003653"/>
    </source>
</evidence>
<dbReference type="PRINTS" id="PR00599">
    <property type="entry name" value="MAPEPTIDASE"/>
</dbReference>
<feature type="binding site" evidence="6">
    <location>
        <position position="111"/>
    </location>
    <ligand>
        <name>a divalent metal cation</name>
        <dbReference type="ChEBI" id="CHEBI:60240"/>
        <label>1</label>
    </ligand>
</feature>
<feature type="binding site" evidence="6">
    <location>
        <position position="174"/>
    </location>
    <ligand>
        <name>a divalent metal cation</name>
        <dbReference type="ChEBI" id="CHEBI:60240"/>
        <label>2</label>
        <note>catalytic</note>
    </ligand>
</feature>
<dbReference type="Gene3D" id="3.90.230.10">
    <property type="entry name" value="Creatinase/methionine aminopeptidase superfamily"/>
    <property type="match status" value="1"/>
</dbReference>
<evidence type="ECO:0000256" key="5">
    <source>
        <dbReference type="ARBA" id="ARBA00022801"/>
    </source>
</evidence>
<evidence type="ECO:0000313" key="10">
    <source>
        <dbReference type="Proteomes" id="UP001500618"/>
    </source>
</evidence>
<feature type="domain" description="Peptidase M24" evidence="8">
    <location>
        <begin position="12"/>
        <end position="246"/>
    </location>
</feature>
<keyword evidence="10" id="KW-1185">Reference proteome</keyword>
<evidence type="ECO:0000256" key="4">
    <source>
        <dbReference type="ARBA" id="ARBA00022723"/>
    </source>
</evidence>
<dbReference type="InterPro" id="IPR002467">
    <property type="entry name" value="Pept_M24A_MAP1"/>
</dbReference>
<name>A0ABN2HWD6_9ACTN</name>
<gene>
    <name evidence="9" type="primary">map_3</name>
    <name evidence="6" type="synonym">map</name>
    <name evidence="9" type="ORF">GCM10009765_49520</name>
</gene>
<sequence length="255" mass="26421">MVEQKTEAELAAMREAGRVVANALAAAREAASIGVSLKELDEVAHAVIKDAGATSPFLNYHPQWAPTPFSGVICASVNDAIVHGIPGHYRLADGDLVSIDCGATLNGWTGDAAISFLVGTPRPGDAELLATTERGLAAGIEAAVAGGRLGDISHAIGQVGRSAGYGIPSNFGGHGIGREMHEDPFIANEGRVGRGLRLQVGQAFAIEPMFIAGGVDDYTMAPDGWALHTSDRSRAAHFEHSIAITKDGPVILTLP</sequence>
<proteinExistence type="inferred from homology"/>
<keyword evidence="4 6" id="KW-0479">Metal-binding</keyword>
<dbReference type="GO" id="GO:0004177">
    <property type="term" value="F:aminopeptidase activity"/>
    <property type="evidence" value="ECO:0007669"/>
    <property type="project" value="UniProtKB-KW"/>
</dbReference>
<evidence type="ECO:0000256" key="1">
    <source>
        <dbReference type="ARBA" id="ARBA00002521"/>
    </source>
</evidence>
<feature type="binding site" evidence="6">
    <location>
        <position position="239"/>
    </location>
    <ligand>
        <name>a divalent metal cation</name>
        <dbReference type="ChEBI" id="CHEBI:60240"/>
        <label>1</label>
    </ligand>
</feature>
<feature type="binding site" evidence="6">
    <location>
        <position position="239"/>
    </location>
    <ligand>
        <name>a divalent metal cation</name>
        <dbReference type="ChEBI" id="CHEBI:60240"/>
        <label>2</label>
        <note>catalytic</note>
    </ligand>
</feature>
<evidence type="ECO:0000256" key="6">
    <source>
        <dbReference type="HAMAP-Rule" id="MF_01974"/>
    </source>
</evidence>
<dbReference type="RefSeq" id="WP_344312856.1">
    <property type="nucleotide sequence ID" value="NZ_BAAANY010000020.1"/>
</dbReference>